<keyword evidence="3" id="KW-1185">Reference proteome</keyword>
<dbReference type="Gene3D" id="2.60.40.10">
    <property type="entry name" value="Immunoglobulins"/>
    <property type="match status" value="1"/>
</dbReference>
<dbReference type="InterPro" id="IPR036179">
    <property type="entry name" value="Ig-like_dom_sf"/>
</dbReference>
<dbReference type="Pfam" id="PF07686">
    <property type="entry name" value="V-set"/>
    <property type="match status" value="1"/>
</dbReference>
<name>A0A8C5ZUC4_MARMA</name>
<dbReference type="InterPro" id="IPR013106">
    <property type="entry name" value="Ig_V-set"/>
</dbReference>
<feature type="domain" description="Ig-like" evidence="1">
    <location>
        <begin position="5"/>
        <end position="106"/>
    </location>
</feature>
<sequence length="129" mass="13873">MHPGPDFYCDVSLFTGSLSQLLIQEYSMSASKGETVTLSCAGNSNNVGAYYVGWYQQILGSAPKTVMLGTSRPTGIPGRFSGSYSGNTATLTITGLQVEDEANYYCNGYDPFCTNNPFSLGPVEIIREI</sequence>
<dbReference type="InterPro" id="IPR050150">
    <property type="entry name" value="IgV_Light_Chain"/>
</dbReference>
<evidence type="ECO:0000259" key="1">
    <source>
        <dbReference type="PROSITE" id="PS50835"/>
    </source>
</evidence>
<accession>A0A8C5ZUC4</accession>
<dbReference type="InterPro" id="IPR013783">
    <property type="entry name" value="Ig-like_fold"/>
</dbReference>
<dbReference type="Proteomes" id="UP000694407">
    <property type="component" value="Unplaced"/>
</dbReference>
<proteinExistence type="predicted"/>
<dbReference type="InterPro" id="IPR007110">
    <property type="entry name" value="Ig-like_dom"/>
</dbReference>
<dbReference type="SUPFAM" id="SSF48726">
    <property type="entry name" value="Immunoglobulin"/>
    <property type="match status" value="1"/>
</dbReference>
<organism evidence="2 3">
    <name type="scientific">Marmota marmota marmota</name>
    <name type="common">Alpine marmot</name>
    <dbReference type="NCBI Taxonomy" id="9994"/>
    <lineage>
        <taxon>Eukaryota</taxon>
        <taxon>Metazoa</taxon>
        <taxon>Chordata</taxon>
        <taxon>Craniata</taxon>
        <taxon>Vertebrata</taxon>
        <taxon>Euteleostomi</taxon>
        <taxon>Mammalia</taxon>
        <taxon>Eutheria</taxon>
        <taxon>Euarchontoglires</taxon>
        <taxon>Glires</taxon>
        <taxon>Rodentia</taxon>
        <taxon>Sciuromorpha</taxon>
        <taxon>Sciuridae</taxon>
        <taxon>Xerinae</taxon>
        <taxon>Marmotini</taxon>
        <taxon>Marmota</taxon>
    </lineage>
</organism>
<reference evidence="2" key="1">
    <citation type="submission" date="2025-08" db="UniProtKB">
        <authorList>
            <consortium name="Ensembl"/>
        </authorList>
    </citation>
    <scope>IDENTIFICATION</scope>
</reference>
<dbReference type="SMART" id="SM00406">
    <property type="entry name" value="IGv"/>
    <property type="match status" value="1"/>
</dbReference>
<dbReference type="InterPro" id="IPR003599">
    <property type="entry name" value="Ig_sub"/>
</dbReference>
<protein>
    <recommendedName>
        <fullName evidence="1">Ig-like domain-containing protein</fullName>
    </recommendedName>
</protein>
<dbReference type="AlphaFoldDB" id="A0A8C5ZUC4"/>
<reference evidence="2" key="2">
    <citation type="submission" date="2025-09" db="UniProtKB">
        <authorList>
            <consortium name="Ensembl"/>
        </authorList>
    </citation>
    <scope>IDENTIFICATION</scope>
</reference>
<dbReference type="PROSITE" id="PS50835">
    <property type="entry name" value="IG_LIKE"/>
    <property type="match status" value="1"/>
</dbReference>
<evidence type="ECO:0000313" key="2">
    <source>
        <dbReference type="Ensembl" id="ENSMMMP00000020299.1"/>
    </source>
</evidence>
<dbReference type="GeneTree" id="ENSGT00940000154179"/>
<dbReference type="PANTHER" id="PTHR23267">
    <property type="entry name" value="IMMUNOGLOBULIN LIGHT CHAIN"/>
    <property type="match status" value="1"/>
</dbReference>
<evidence type="ECO:0000313" key="3">
    <source>
        <dbReference type="Proteomes" id="UP000694407"/>
    </source>
</evidence>
<dbReference type="Ensembl" id="ENSMMMT00000023065.1">
    <property type="protein sequence ID" value="ENSMMMP00000020299.1"/>
    <property type="gene ID" value="ENSMMMG00000017924.1"/>
</dbReference>
<dbReference type="SMART" id="SM00409">
    <property type="entry name" value="IG"/>
    <property type="match status" value="1"/>
</dbReference>